<gene>
    <name evidence="2" type="ORF">OAUR00152_LOCUS18030</name>
    <name evidence="3" type="ORF">OAUR00152_LOCUS18031</name>
</gene>
<dbReference type="AlphaFoldDB" id="A0A6U6FC79"/>
<reference evidence="3" key="1">
    <citation type="submission" date="2021-01" db="EMBL/GenBank/DDBJ databases">
        <authorList>
            <person name="Corre E."/>
            <person name="Pelletier E."/>
            <person name="Niang G."/>
            <person name="Scheremetjew M."/>
            <person name="Finn R."/>
            <person name="Kale V."/>
            <person name="Holt S."/>
            <person name="Cochrane G."/>
            <person name="Meng A."/>
            <person name="Brown T."/>
            <person name="Cohen L."/>
        </authorList>
    </citation>
    <scope>NUCLEOTIDE SEQUENCE</scope>
    <source>
        <strain evidence="3">Isolate 1302-5</strain>
    </source>
</reference>
<evidence type="ECO:0000256" key="1">
    <source>
        <dbReference type="SAM" id="MobiDB-lite"/>
    </source>
</evidence>
<dbReference type="SUPFAM" id="SSF48371">
    <property type="entry name" value="ARM repeat"/>
    <property type="match status" value="1"/>
</dbReference>
<name>A0A6U6FC79_9STRA</name>
<proteinExistence type="predicted"/>
<feature type="region of interest" description="Disordered" evidence="1">
    <location>
        <begin position="135"/>
        <end position="177"/>
    </location>
</feature>
<protein>
    <recommendedName>
        <fullName evidence="4">Nucleotide exchange factor SIL1</fullName>
    </recommendedName>
</protein>
<organism evidence="3">
    <name type="scientific">Odontella aurita</name>
    <dbReference type="NCBI Taxonomy" id="265563"/>
    <lineage>
        <taxon>Eukaryota</taxon>
        <taxon>Sar</taxon>
        <taxon>Stramenopiles</taxon>
        <taxon>Ochrophyta</taxon>
        <taxon>Bacillariophyta</taxon>
        <taxon>Mediophyceae</taxon>
        <taxon>Biddulphiophycidae</taxon>
        <taxon>Eupodiscales</taxon>
        <taxon>Odontellaceae</taxon>
        <taxon>Odontella</taxon>
    </lineage>
</organism>
<evidence type="ECO:0008006" key="4">
    <source>
        <dbReference type="Google" id="ProtNLM"/>
    </source>
</evidence>
<evidence type="ECO:0000313" key="2">
    <source>
        <dbReference type="EMBL" id="CAE2244589.1"/>
    </source>
</evidence>
<accession>A0A6U6FC79</accession>
<dbReference type="GO" id="GO:0000774">
    <property type="term" value="F:adenyl-nucleotide exchange factor activity"/>
    <property type="evidence" value="ECO:0007669"/>
    <property type="project" value="TreeGrafter"/>
</dbReference>
<dbReference type="EMBL" id="HBKQ01026643">
    <property type="protein sequence ID" value="CAE2244590.1"/>
    <property type="molecule type" value="Transcribed_RNA"/>
</dbReference>
<sequence>MTPQDRALRLGRRRRRSTPSTTRLFSAGVLLLLVALSCCTLPSLPGGASRAAVRLARAEEIVATDEWIEVGPNDTIPAGLHVRIDMTTGKKMVKTLDESEMTDFDKKRMGVPVTDVEVDADGTATVIEEEGAGAAAAWSSSGGSRGVALSASDSSSVSGAADGEGGKEEKKKGEGKDDYDYEMMHRTLSNLPADEMAKYGGLPELPAGLGTPRVTPEQREMFEGKMQEIWKQRQELLQEIQENNVADVAQVIMGRIRVIAEYMDDPVGKRNEIEDAAAAARDGSQGDGSAPDLDDDDDHPAFVNNVLESLEDLEYQLSDVDMARDFHTLGGWPLAVSLLSDSAHCPSSHPAGVDDDDDGADFNETAAALEAARHECLSELASSSSSTRALVDRIQSRAAWAVGTAVKNHDEFHNWALEDFSALLGMSGIAGGGSASDERARSSVTATSLLLADYLSDDPAAAALATPSRKSRRQKGLYALGALVRGNPAAQRHFLELDGPSILAESMDRSLEAGDARFASKVLALGHDLLTGAADPNAETAAGKEAGALIDALTSKPWCDAAVRLSASGPGISTQVREKALEAVTSLAGPCGYGEEERGSVVKSRVEWLGGGGEEDDYLDPAYRNDLVALADAALGAIDKGNEADAR</sequence>
<feature type="compositionally biased region" description="Basic and acidic residues" evidence="1">
    <location>
        <begin position="164"/>
        <end position="177"/>
    </location>
</feature>
<feature type="compositionally biased region" description="Low complexity" evidence="1">
    <location>
        <begin position="135"/>
        <end position="161"/>
    </location>
</feature>
<dbReference type="InterPro" id="IPR016024">
    <property type="entry name" value="ARM-type_fold"/>
</dbReference>
<dbReference type="InterPro" id="IPR050693">
    <property type="entry name" value="Hsp70_NEF-Inhibitors"/>
</dbReference>
<dbReference type="InterPro" id="IPR011989">
    <property type="entry name" value="ARM-like"/>
</dbReference>
<feature type="region of interest" description="Disordered" evidence="1">
    <location>
        <begin position="277"/>
        <end position="301"/>
    </location>
</feature>
<dbReference type="EMBL" id="HBKQ01026642">
    <property type="protein sequence ID" value="CAE2244589.1"/>
    <property type="molecule type" value="Transcribed_RNA"/>
</dbReference>
<evidence type="ECO:0000313" key="3">
    <source>
        <dbReference type="EMBL" id="CAE2244590.1"/>
    </source>
</evidence>
<dbReference type="GO" id="GO:0005783">
    <property type="term" value="C:endoplasmic reticulum"/>
    <property type="evidence" value="ECO:0007669"/>
    <property type="project" value="TreeGrafter"/>
</dbReference>
<dbReference type="Gene3D" id="1.25.10.10">
    <property type="entry name" value="Leucine-rich Repeat Variant"/>
    <property type="match status" value="1"/>
</dbReference>
<dbReference type="PANTHER" id="PTHR19316:SF18">
    <property type="entry name" value="HSP70-BINDING PROTEIN 1"/>
    <property type="match status" value="1"/>
</dbReference>
<dbReference type="PANTHER" id="PTHR19316">
    <property type="entry name" value="PROTEIN FOLDING REGULATOR"/>
    <property type="match status" value="1"/>
</dbReference>